<evidence type="ECO:0000256" key="3">
    <source>
        <dbReference type="ARBA" id="ARBA00022833"/>
    </source>
</evidence>
<sequence length="435" mass="47306">MSQTISAILDSQTSLVQAAAEALPHQFSQCTHALGHIRQAVYLCLTCAVPRGICAACSIACHTDHEQLELFPKRAFRCDCPTAALAHLCALHRTPEPENTRNAYGQNFRGAFCRCGRAYDAARERETMIQCLTCEDWFHESCLSLRERPLSRASTPEAGVPAQEVDDAASEASSNDLPPPLIRADNYDALICAACVRSIPVVRRYAGTPGALMVVRDVPGGPWSVIGREAESGANVEVETVEARKGLDTGVGEKRARSPTKGESDAPNAKRARVSPEASSSPACLAPPVNSLAQQIFDKSLSKMDGAATSSGEEDVCGEGDVFLTEGFRDRWCQCSSCLLSFETYPCLLEEEETYEPPEDPDSGLSLEELGMRALLRLPRERALDGIRAFNQMRDELMSHLRPFAQEGKEVTESDIRAFFEERMAAARGGVGESS</sequence>
<keyword evidence="8" id="KW-1185">Reference proteome</keyword>
<dbReference type="InterPro" id="IPR011011">
    <property type="entry name" value="Znf_FYVE_PHD"/>
</dbReference>
<organism evidence="7 8">
    <name type="scientific">Postia placenta MAD-698-R-SB12</name>
    <dbReference type="NCBI Taxonomy" id="670580"/>
    <lineage>
        <taxon>Eukaryota</taxon>
        <taxon>Fungi</taxon>
        <taxon>Dikarya</taxon>
        <taxon>Basidiomycota</taxon>
        <taxon>Agaricomycotina</taxon>
        <taxon>Agaricomycetes</taxon>
        <taxon>Polyporales</taxon>
        <taxon>Adustoporiaceae</taxon>
        <taxon>Rhodonia</taxon>
    </lineage>
</organism>
<dbReference type="InterPro" id="IPR003126">
    <property type="entry name" value="Znf_UBR"/>
</dbReference>
<dbReference type="GO" id="GO:0005737">
    <property type="term" value="C:cytoplasm"/>
    <property type="evidence" value="ECO:0007669"/>
    <property type="project" value="TreeGrafter"/>
</dbReference>
<dbReference type="InterPro" id="IPR013083">
    <property type="entry name" value="Znf_RING/FYVE/PHD"/>
</dbReference>
<feature type="domain" description="UBR-type" evidence="6">
    <location>
        <begin position="28"/>
        <end position="94"/>
    </location>
</feature>
<dbReference type="SMART" id="SM00396">
    <property type="entry name" value="ZnF_UBR1"/>
    <property type="match status" value="1"/>
</dbReference>
<keyword evidence="1" id="KW-0479">Metal-binding</keyword>
<dbReference type="SMART" id="SM00249">
    <property type="entry name" value="PHD"/>
    <property type="match status" value="1"/>
</dbReference>
<dbReference type="Pfam" id="PF00628">
    <property type="entry name" value="PHD"/>
    <property type="match status" value="1"/>
</dbReference>
<dbReference type="InterPro" id="IPR040204">
    <property type="entry name" value="UBR7"/>
</dbReference>
<evidence type="ECO:0000259" key="6">
    <source>
        <dbReference type="PROSITE" id="PS51157"/>
    </source>
</evidence>
<evidence type="ECO:0000256" key="4">
    <source>
        <dbReference type="PROSITE-ProRule" id="PRU00508"/>
    </source>
</evidence>
<dbReference type="InterPro" id="IPR047506">
    <property type="entry name" value="UBR7-like_UBR-box"/>
</dbReference>
<reference evidence="7 8" key="1">
    <citation type="submission" date="2017-04" db="EMBL/GenBank/DDBJ databases">
        <title>Genome Sequence of the Model Brown-Rot Fungus Postia placenta SB12.</title>
        <authorList>
            <consortium name="DOE Joint Genome Institute"/>
            <person name="Gaskell J."/>
            <person name="Kersten P."/>
            <person name="Larrondo L.F."/>
            <person name="Canessa P."/>
            <person name="Martinez D."/>
            <person name="Hibbett D."/>
            <person name="Schmoll M."/>
            <person name="Kubicek C.P."/>
            <person name="Martinez A.T."/>
            <person name="Yadav J."/>
            <person name="Master E."/>
            <person name="Magnuson J.K."/>
            <person name="James T."/>
            <person name="Yaver D."/>
            <person name="Berka R."/>
            <person name="Labutti K."/>
            <person name="Lipzen A."/>
            <person name="Aerts A."/>
            <person name="Barry K."/>
            <person name="Henrissat B."/>
            <person name="Blanchette R."/>
            <person name="Grigoriev I."/>
            <person name="Cullen D."/>
        </authorList>
    </citation>
    <scope>NUCLEOTIDE SEQUENCE [LARGE SCALE GENOMIC DNA]</scope>
    <source>
        <strain evidence="7 8">MAD-698-R-SB12</strain>
    </source>
</reference>
<dbReference type="PANTHER" id="PTHR13513">
    <property type="entry name" value="E3 UBIQUITIN-PROTEIN LIGASE UBR7"/>
    <property type="match status" value="1"/>
</dbReference>
<keyword evidence="3" id="KW-0862">Zinc</keyword>
<evidence type="ECO:0000313" key="7">
    <source>
        <dbReference type="EMBL" id="OSX62177.1"/>
    </source>
</evidence>
<dbReference type="STRING" id="670580.A0A1X6N0P1"/>
<accession>A0A1X6N0P1</accession>
<dbReference type="CDD" id="cd19677">
    <property type="entry name" value="UBR-box_UBR7"/>
    <property type="match status" value="1"/>
</dbReference>
<dbReference type="Gene3D" id="3.30.40.10">
    <property type="entry name" value="Zinc/RING finger domain, C3HC4 (zinc finger)"/>
    <property type="match status" value="1"/>
</dbReference>
<dbReference type="OrthoDB" id="5795902at2759"/>
<feature type="region of interest" description="Disordered" evidence="5">
    <location>
        <begin position="243"/>
        <end position="286"/>
    </location>
</feature>
<keyword evidence="2" id="KW-0863">Zinc-finger</keyword>
<dbReference type="GO" id="GO:0008270">
    <property type="term" value="F:zinc ion binding"/>
    <property type="evidence" value="ECO:0007669"/>
    <property type="project" value="UniProtKB-KW"/>
</dbReference>
<gene>
    <name evidence="7" type="ORF">POSPLADRAFT_1033858</name>
</gene>
<evidence type="ECO:0000256" key="1">
    <source>
        <dbReference type="ARBA" id="ARBA00022723"/>
    </source>
</evidence>
<evidence type="ECO:0000313" key="8">
    <source>
        <dbReference type="Proteomes" id="UP000194127"/>
    </source>
</evidence>
<dbReference type="RefSeq" id="XP_024338971.1">
    <property type="nucleotide sequence ID" value="XM_024476965.1"/>
</dbReference>
<dbReference type="SUPFAM" id="SSF57903">
    <property type="entry name" value="FYVE/PHD zinc finger"/>
    <property type="match status" value="1"/>
</dbReference>
<feature type="compositionally biased region" description="Basic and acidic residues" evidence="5">
    <location>
        <begin position="243"/>
        <end position="264"/>
    </location>
</feature>
<name>A0A1X6N0P1_9APHY</name>
<dbReference type="GO" id="GO:0061630">
    <property type="term" value="F:ubiquitin protein ligase activity"/>
    <property type="evidence" value="ECO:0007669"/>
    <property type="project" value="InterPro"/>
</dbReference>
<proteinExistence type="predicted"/>
<feature type="zinc finger region" description="UBR-type" evidence="4">
    <location>
        <begin position="28"/>
        <end position="94"/>
    </location>
</feature>
<evidence type="ECO:0000256" key="5">
    <source>
        <dbReference type="SAM" id="MobiDB-lite"/>
    </source>
</evidence>
<dbReference type="InterPro" id="IPR019787">
    <property type="entry name" value="Znf_PHD-finger"/>
</dbReference>
<protein>
    <recommendedName>
        <fullName evidence="6">UBR-type domain-containing protein</fullName>
    </recommendedName>
</protein>
<dbReference type="AlphaFoldDB" id="A0A1X6N0P1"/>
<dbReference type="Proteomes" id="UP000194127">
    <property type="component" value="Unassembled WGS sequence"/>
</dbReference>
<dbReference type="PANTHER" id="PTHR13513:SF9">
    <property type="entry name" value="E3 UBIQUITIN-PROTEIN LIGASE UBR7-RELATED"/>
    <property type="match status" value="1"/>
</dbReference>
<dbReference type="PROSITE" id="PS51157">
    <property type="entry name" value="ZF_UBR"/>
    <property type="match status" value="1"/>
</dbReference>
<evidence type="ECO:0000256" key="2">
    <source>
        <dbReference type="ARBA" id="ARBA00022771"/>
    </source>
</evidence>
<dbReference type="InterPro" id="IPR001965">
    <property type="entry name" value="Znf_PHD"/>
</dbReference>
<dbReference type="GeneID" id="36321915"/>
<feature type="region of interest" description="Disordered" evidence="5">
    <location>
        <begin position="153"/>
        <end position="177"/>
    </location>
</feature>
<dbReference type="EMBL" id="KZ110597">
    <property type="protein sequence ID" value="OSX62177.1"/>
    <property type="molecule type" value="Genomic_DNA"/>
</dbReference>